<name>A0A6G1I9W3_9PEZI</name>
<proteinExistence type="predicted"/>
<feature type="region of interest" description="Disordered" evidence="1">
    <location>
        <begin position="51"/>
        <end position="76"/>
    </location>
</feature>
<protein>
    <submittedName>
        <fullName evidence="2">Uncharacterized protein</fullName>
    </submittedName>
</protein>
<evidence type="ECO:0000256" key="1">
    <source>
        <dbReference type="SAM" id="MobiDB-lite"/>
    </source>
</evidence>
<dbReference type="Proteomes" id="UP000799640">
    <property type="component" value="Unassembled WGS sequence"/>
</dbReference>
<evidence type="ECO:0000313" key="2">
    <source>
        <dbReference type="EMBL" id="KAF2404859.1"/>
    </source>
</evidence>
<organism evidence="2 3">
    <name type="scientific">Trichodelitschia bisporula</name>
    <dbReference type="NCBI Taxonomy" id="703511"/>
    <lineage>
        <taxon>Eukaryota</taxon>
        <taxon>Fungi</taxon>
        <taxon>Dikarya</taxon>
        <taxon>Ascomycota</taxon>
        <taxon>Pezizomycotina</taxon>
        <taxon>Dothideomycetes</taxon>
        <taxon>Dothideomycetes incertae sedis</taxon>
        <taxon>Phaeotrichales</taxon>
        <taxon>Phaeotrichaceae</taxon>
        <taxon>Trichodelitschia</taxon>
    </lineage>
</organism>
<gene>
    <name evidence="2" type="ORF">EJ06DRAFT_1086</name>
</gene>
<sequence length="192" mass="20645">MAADDTQTESTTAWNFNDWPAGNSADWANAAGNPDDWLWMPVNIDYRATSDVGDWDSGQDAEGETDGECKASRETDEGKVVTAAAGNFYGEDATFHARGEPDDANVGSTAAGNIHGKDAGLYAEGGPDNGKVESTVSGINHDEDFELFVRGQTDHIFNTPGKINDEKMGSTATVDMSDKDFWRFIYGLNNCA</sequence>
<dbReference type="AlphaFoldDB" id="A0A6G1I9W3"/>
<feature type="region of interest" description="Disordered" evidence="1">
    <location>
        <begin position="1"/>
        <end position="22"/>
    </location>
</feature>
<accession>A0A6G1I9W3</accession>
<dbReference type="EMBL" id="ML996687">
    <property type="protein sequence ID" value="KAF2404859.1"/>
    <property type="molecule type" value="Genomic_DNA"/>
</dbReference>
<evidence type="ECO:0000313" key="3">
    <source>
        <dbReference type="Proteomes" id="UP000799640"/>
    </source>
</evidence>
<reference evidence="2" key="1">
    <citation type="journal article" date="2020" name="Stud. Mycol.">
        <title>101 Dothideomycetes genomes: a test case for predicting lifestyles and emergence of pathogens.</title>
        <authorList>
            <person name="Haridas S."/>
            <person name="Albert R."/>
            <person name="Binder M."/>
            <person name="Bloem J."/>
            <person name="Labutti K."/>
            <person name="Salamov A."/>
            <person name="Andreopoulos B."/>
            <person name="Baker S."/>
            <person name="Barry K."/>
            <person name="Bills G."/>
            <person name="Bluhm B."/>
            <person name="Cannon C."/>
            <person name="Castanera R."/>
            <person name="Culley D."/>
            <person name="Daum C."/>
            <person name="Ezra D."/>
            <person name="Gonzalez J."/>
            <person name="Henrissat B."/>
            <person name="Kuo A."/>
            <person name="Liang C."/>
            <person name="Lipzen A."/>
            <person name="Lutzoni F."/>
            <person name="Magnuson J."/>
            <person name="Mondo S."/>
            <person name="Nolan M."/>
            <person name="Ohm R."/>
            <person name="Pangilinan J."/>
            <person name="Park H.-J."/>
            <person name="Ramirez L."/>
            <person name="Alfaro M."/>
            <person name="Sun H."/>
            <person name="Tritt A."/>
            <person name="Yoshinaga Y."/>
            <person name="Zwiers L.-H."/>
            <person name="Turgeon B."/>
            <person name="Goodwin S."/>
            <person name="Spatafora J."/>
            <person name="Crous P."/>
            <person name="Grigoriev I."/>
        </authorList>
    </citation>
    <scope>NUCLEOTIDE SEQUENCE</scope>
    <source>
        <strain evidence="2">CBS 262.69</strain>
    </source>
</reference>
<feature type="compositionally biased region" description="Basic and acidic residues" evidence="1">
    <location>
        <begin position="67"/>
        <end position="76"/>
    </location>
</feature>
<feature type="compositionally biased region" description="Acidic residues" evidence="1">
    <location>
        <begin position="53"/>
        <end position="66"/>
    </location>
</feature>
<keyword evidence="3" id="KW-1185">Reference proteome</keyword>